<dbReference type="Pfam" id="PF01425">
    <property type="entry name" value="Amidase"/>
    <property type="match status" value="1"/>
</dbReference>
<evidence type="ECO:0000259" key="1">
    <source>
        <dbReference type="Pfam" id="PF01425"/>
    </source>
</evidence>
<evidence type="ECO:0000313" key="2">
    <source>
        <dbReference type="EMBL" id="KQB53306.1"/>
    </source>
</evidence>
<dbReference type="InterPro" id="IPR023631">
    <property type="entry name" value="Amidase_dom"/>
</dbReference>
<dbReference type="PANTHER" id="PTHR42678">
    <property type="entry name" value="AMIDASE"/>
    <property type="match status" value="1"/>
</dbReference>
<dbReference type="STRING" id="1563157.AQS70_11050"/>
<feature type="domain" description="Amidase" evidence="1">
    <location>
        <begin position="48"/>
        <end position="416"/>
    </location>
</feature>
<proteinExistence type="predicted"/>
<organism evidence="2 3">
    <name type="scientific">Pseudomonas endophytica</name>
    <dbReference type="NCBI Taxonomy" id="1563157"/>
    <lineage>
        <taxon>Bacteria</taxon>
        <taxon>Pseudomonadati</taxon>
        <taxon>Pseudomonadota</taxon>
        <taxon>Gammaproteobacteria</taxon>
        <taxon>Pseudomonadales</taxon>
        <taxon>Pseudomonadaceae</taxon>
        <taxon>Pseudomonas</taxon>
    </lineage>
</organism>
<evidence type="ECO:0000313" key="3">
    <source>
        <dbReference type="Proteomes" id="UP000050342"/>
    </source>
</evidence>
<accession>A0A0Q1CFE4</accession>
<dbReference type="AlphaFoldDB" id="A0A0Q1CFE4"/>
<dbReference type="PANTHER" id="PTHR42678:SF34">
    <property type="entry name" value="OS04G0183300 PROTEIN"/>
    <property type="match status" value="1"/>
</dbReference>
<keyword evidence="3" id="KW-1185">Reference proteome</keyword>
<dbReference type="Gene3D" id="3.90.1300.10">
    <property type="entry name" value="Amidase signature (AS) domain"/>
    <property type="match status" value="1"/>
</dbReference>
<comment type="caution">
    <text evidence="2">The sequence shown here is derived from an EMBL/GenBank/DDBJ whole genome shotgun (WGS) entry which is preliminary data.</text>
</comment>
<dbReference type="Proteomes" id="UP000050342">
    <property type="component" value="Unassembled WGS sequence"/>
</dbReference>
<name>A0A0Q1CFE4_9PSED</name>
<sequence>MLASSSVDKTTQGENAQQTHSVELSGLAYKTVSQLSEDMANGELTSVELVQFLLQRIETLDKQGPAINAVVELNPEALAIAAQRDNERLEGELRGPLHGIPVLLKDNISTADTLQTTAGSLALLGEPVGYDADVVRKLREGGAIILGKANLSEWMGFRGTNVPNGWSGRGGKTLNPHVLQADPCGSSTGSAVAVAAGLVPLSVGTETNGSINCPAFANGVVGVKPTRAVIDTSGIVVFSVKQDTLGAFARTVSDAAALLGLMLDNPVDLTAALDPFALQGKRIGYPDRFIPGSSEWDKNPDFVKALTVLKDAGATLVPVAPVQQQFDHYFEFMAMEFNLAVNAYLASREDSAAKDLTQLIAFNDQSSEGRDYNQAFIELAHATPYDRVRYDELWKALYTFHQQEVDNTLTRNAVDAVIDVPISIVSSVIPLIGYPSVTLPNGLDHNGLPTGLYFYGAQGSDSQLLSMAYAYEQLRPMRQNPAFRSAPQRNDFKQLPAPWVFND</sequence>
<dbReference type="InterPro" id="IPR036928">
    <property type="entry name" value="AS_sf"/>
</dbReference>
<dbReference type="RefSeq" id="WP_055103221.1">
    <property type="nucleotide sequence ID" value="NZ_LLWH01000171.1"/>
</dbReference>
<dbReference type="SUPFAM" id="SSF75304">
    <property type="entry name" value="Amidase signature (AS) enzymes"/>
    <property type="match status" value="1"/>
</dbReference>
<gene>
    <name evidence="2" type="ORF">AQS70_11050</name>
</gene>
<reference evidence="2 3" key="1">
    <citation type="submission" date="2015-10" db="EMBL/GenBank/DDBJ databases">
        <title>Pseudomonas helleri sp. nov. and Pseudomonas weihenstephanensis sp. nov., isolated from raw cows milk.</title>
        <authorList>
            <person name="Von Neubeck M."/>
            <person name="Huptas C."/>
            <person name="Wenning M."/>
            <person name="Scherer S."/>
        </authorList>
    </citation>
    <scope>NUCLEOTIDE SEQUENCE [LARGE SCALE GENOMIC DNA]</scope>
    <source>
        <strain evidence="2 3">BSTT44</strain>
    </source>
</reference>
<dbReference type="EMBL" id="LLWH01000171">
    <property type="protein sequence ID" value="KQB53306.1"/>
    <property type="molecule type" value="Genomic_DNA"/>
</dbReference>
<protein>
    <recommendedName>
        <fullName evidence="1">Amidase domain-containing protein</fullName>
    </recommendedName>
</protein>